<dbReference type="AlphaFoldDB" id="A0A9W9JNE6"/>
<accession>A0A9W9JNE6</accession>
<organism evidence="1 2">
    <name type="scientific">Penicillium cf. griseofulvum</name>
    <dbReference type="NCBI Taxonomy" id="2972120"/>
    <lineage>
        <taxon>Eukaryota</taxon>
        <taxon>Fungi</taxon>
        <taxon>Dikarya</taxon>
        <taxon>Ascomycota</taxon>
        <taxon>Pezizomycotina</taxon>
        <taxon>Eurotiomycetes</taxon>
        <taxon>Eurotiomycetidae</taxon>
        <taxon>Eurotiales</taxon>
        <taxon>Aspergillaceae</taxon>
        <taxon>Penicillium</taxon>
    </lineage>
</organism>
<dbReference type="Proteomes" id="UP001150879">
    <property type="component" value="Unassembled WGS sequence"/>
</dbReference>
<dbReference type="EMBL" id="JAPQKP010000003">
    <property type="protein sequence ID" value="KAJ5200120.1"/>
    <property type="molecule type" value="Genomic_DNA"/>
</dbReference>
<proteinExistence type="predicted"/>
<reference evidence="1" key="1">
    <citation type="submission" date="2022-11" db="EMBL/GenBank/DDBJ databases">
        <authorList>
            <person name="Petersen C."/>
        </authorList>
    </citation>
    <scope>NUCLEOTIDE SEQUENCE</scope>
    <source>
        <strain evidence="1">IBT 16849</strain>
    </source>
</reference>
<protein>
    <submittedName>
        <fullName evidence="1">Uncharacterized protein</fullName>
    </submittedName>
</protein>
<comment type="caution">
    <text evidence="1">The sequence shown here is derived from an EMBL/GenBank/DDBJ whole genome shotgun (WGS) entry which is preliminary data.</text>
</comment>
<reference evidence="1" key="2">
    <citation type="journal article" date="2023" name="IMA Fungus">
        <title>Comparative genomic study of the Penicillium genus elucidates a diverse pangenome and 15 lateral gene transfer events.</title>
        <authorList>
            <person name="Petersen C."/>
            <person name="Sorensen T."/>
            <person name="Nielsen M.R."/>
            <person name="Sondergaard T.E."/>
            <person name="Sorensen J.L."/>
            <person name="Fitzpatrick D.A."/>
            <person name="Frisvad J.C."/>
            <person name="Nielsen K.L."/>
        </authorList>
    </citation>
    <scope>NUCLEOTIDE SEQUENCE</scope>
    <source>
        <strain evidence="1">IBT 16849</strain>
    </source>
</reference>
<sequence>MKDLSATSTVPVSATRLWHPIQDDEYSHPLAREHFDWCETVEESISIKTESHDKSSAAPISATNRDENYEGLLVQEPFDWWEDVENDNAMKGKALDMDTEDVGTTSTCPATSTKLVLI</sequence>
<gene>
    <name evidence="1" type="ORF">N7472_005324</name>
</gene>
<evidence type="ECO:0000313" key="1">
    <source>
        <dbReference type="EMBL" id="KAJ5200120.1"/>
    </source>
</evidence>
<evidence type="ECO:0000313" key="2">
    <source>
        <dbReference type="Proteomes" id="UP001150879"/>
    </source>
</evidence>
<keyword evidence="2" id="KW-1185">Reference proteome</keyword>
<name>A0A9W9JNE6_9EURO</name>